<gene>
    <name evidence="4" type="ORF">FY036_03415</name>
</gene>
<organism evidence="4 5">
    <name type="scientific">Neoaquamicrobium microcysteis</name>
    <dbReference type="NCBI Taxonomy" id="2682781"/>
    <lineage>
        <taxon>Bacteria</taxon>
        <taxon>Pseudomonadati</taxon>
        <taxon>Pseudomonadota</taxon>
        <taxon>Alphaproteobacteria</taxon>
        <taxon>Hyphomicrobiales</taxon>
        <taxon>Phyllobacteriaceae</taxon>
        <taxon>Neoaquamicrobium</taxon>
    </lineage>
</organism>
<feature type="region of interest" description="Disordered" evidence="2">
    <location>
        <begin position="68"/>
        <end position="92"/>
    </location>
</feature>
<dbReference type="EMBL" id="VSZS01000054">
    <property type="protein sequence ID" value="TYR34882.1"/>
    <property type="molecule type" value="Genomic_DNA"/>
</dbReference>
<dbReference type="GO" id="GO:0003677">
    <property type="term" value="F:DNA binding"/>
    <property type="evidence" value="ECO:0007669"/>
    <property type="project" value="UniProtKB-KW"/>
</dbReference>
<sequence>MEIQLLIGWNVRSLRVAKGLSQDDLALAADIERAYVGHLERGKKNPTATTLAKLAGALECHLTELFKDPPEEASLPPPLKGGRRSQIQPRRG</sequence>
<dbReference type="Proteomes" id="UP000323258">
    <property type="component" value="Unassembled WGS sequence"/>
</dbReference>
<evidence type="ECO:0000256" key="2">
    <source>
        <dbReference type="SAM" id="MobiDB-lite"/>
    </source>
</evidence>
<comment type="caution">
    <text evidence="4">The sequence shown here is derived from an EMBL/GenBank/DDBJ whole genome shotgun (WGS) entry which is preliminary data.</text>
</comment>
<protein>
    <submittedName>
        <fullName evidence="4">Helix-turn-helix transcriptional regulator</fullName>
    </submittedName>
</protein>
<name>A0A5D4H3L2_9HYPH</name>
<dbReference type="GO" id="GO:0005829">
    <property type="term" value="C:cytosol"/>
    <property type="evidence" value="ECO:0007669"/>
    <property type="project" value="TreeGrafter"/>
</dbReference>
<dbReference type="InterPro" id="IPR001387">
    <property type="entry name" value="Cro/C1-type_HTH"/>
</dbReference>
<dbReference type="PANTHER" id="PTHR46797:SF1">
    <property type="entry name" value="METHYLPHOSPHONATE SYNTHASE"/>
    <property type="match status" value="1"/>
</dbReference>
<evidence type="ECO:0000259" key="3">
    <source>
        <dbReference type="PROSITE" id="PS50943"/>
    </source>
</evidence>
<evidence type="ECO:0000256" key="1">
    <source>
        <dbReference type="ARBA" id="ARBA00023125"/>
    </source>
</evidence>
<dbReference type="RefSeq" id="WP_148913299.1">
    <property type="nucleotide sequence ID" value="NZ_VSZS01000054.1"/>
</dbReference>
<reference evidence="4 5" key="2">
    <citation type="submission" date="2019-09" db="EMBL/GenBank/DDBJ databases">
        <title>Mesorhizobium sp. MaA-C15 isolated from Microcystis aeruginosa.</title>
        <authorList>
            <person name="Jeong S.E."/>
            <person name="Jin H.M."/>
            <person name="Jeon C.O."/>
        </authorList>
    </citation>
    <scope>NUCLEOTIDE SEQUENCE [LARGE SCALE GENOMIC DNA]</scope>
    <source>
        <strain evidence="4 5">MaA-C15</strain>
    </source>
</reference>
<evidence type="ECO:0000313" key="4">
    <source>
        <dbReference type="EMBL" id="TYR34882.1"/>
    </source>
</evidence>
<dbReference type="GO" id="GO:0003700">
    <property type="term" value="F:DNA-binding transcription factor activity"/>
    <property type="evidence" value="ECO:0007669"/>
    <property type="project" value="TreeGrafter"/>
</dbReference>
<dbReference type="OrthoDB" id="2986852at2"/>
<dbReference type="SMART" id="SM00530">
    <property type="entry name" value="HTH_XRE"/>
    <property type="match status" value="1"/>
</dbReference>
<dbReference type="CDD" id="cd00093">
    <property type="entry name" value="HTH_XRE"/>
    <property type="match status" value="1"/>
</dbReference>
<feature type="domain" description="HTH cro/C1-type" evidence="3">
    <location>
        <begin position="11"/>
        <end position="65"/>
    </location>
</feature>
<keyword evidence="5" id="KW-1185">Reference proteome</keyword>
<dbReference type="PANTHER" id="PTHR46797">
    <property type="entry name" value="HTH-TYPE TRANSCRIPTIONAL REGULATOR"/>
    <property type="match status" value="1"/>
</dbReference>
<accession>A0A5D4H3L2</accession>
<dbReference type="Gene3D" id="1.10.260.40">
    <property type="entry name" value="lambda repressor-like DNA-binding domains"/>
    <property type="match status" value="1"/>
</dbReference>
<keyword evidence="1" id="KW-0238">DNA-binding</keyword>
<dbReference type="PROSITE" id="PS50943">
    <property type="entry name" value="HTH_CROC1"/>
    <property type="match status" value="1"/>
</dbReference>
<dbReference type="InterPro" id="IPR050807">
    <property type="entry name" value="TransReg_Diox_bact_type"/>
</dbReference>
<reference evidence="4 5" key="1">
    <citation type="submission" date="2019-08" db="EMBL/GenBank/DDBJ databases">
        <authorList>
            <person name="Seo Y.L."/>
        </authorList>
    </citation>
    <scope>NUCLEOTIDE SEQUENCE [LARGE SCALE GENOMIC DNA]</scope>
    <source>
        <strain evidence="4 5">MaA-C15</strain>
    </source>
</reference>
<dbReference type="Pfam" id="PF01381">
    <property type="entry name" value="HTH_3"/>
    <property type="match status" value="1"/>
</dbReference>
<dbReference type="AlphaFoldDB" id="A0A5D4H3L2"/>
<dbReference type="InterPro" id="IPR010982">
    <property type="entry name" value="Lambda_DNA-bd_dom_sf"/>
</dbReference>
<proteinExistence type="predicted"/>
<dbReference type="SUPFAM" id="SSF47413">
    <property type="entry name" value="lambda repressor-like DNA-binding domains"/>
    <property type="match status" value="1"/>
</dbReference>
<evidence type="ECO:0000313" key="5">
    <source>
        <dbReference type="Proteomes" id="UP000323258"/>
    </source>
</evidence>